<organism evidence="2">
    <name type="scientific">viral metagenome</name>
    <dbReference type="NCBI Taxonomy" id="1070528"/>
    <lineage>
        <taxon>unclassified sequences</taxon>
        <taxon>metagenomes</taxon>
        <taxon>organismal metagenomes</taxon>
    </lineage>
</organism>
<proteinExistence type="predicted"/>
<dbReference type="AlphaFoldDB" id="A0A6C0KIW2"/>
<reference evidence="2" key="1">
    <citation type="journal article" date="2020" name="Nature">
        <title>Giant virus diversity and host interactions through global metagenomics.</title>
        <authorList>
            <person name="Schulz F."/>
            <person name="Roux S."/>
            <person name="Paez-Espino D."/>
            <person name="Jungbluth S."/>
            <person name="Walsh D.A."/>
            <person name="Denef V.J."/>
            <person name="McMahon K.D."/>
            <person name="Konstantinidis K.T."/>
            <person name="Eloe-Fadrosh E.A."/>
            <person name="Kyrpides N.C."/>
            <person name="Woyke T."/>
        </authorList>
    </citation>
    <scope>NUCLEOTIDE SEQUENCE</scope>
    <source>
        <strain evidence="2">GVMAG-S-3300012919-55</strain>
    </source>
</reference>
<evidence type="ECO:0000256" key="1">
    <source>
        <dbReference type="SAM" id="MobiDB-lite"/>
    </source>
</evidence>
<accession>A0A6C0KIW2</accession>
<sequence length="169" mass="19888">MNIEEIRLQKMSNGTKAKHHLYVRSGNKHEEMDLNEDSYKHIFEKIRPNNTFSTPDTLVQGFLQNTKMMPTFLNNNFFSNAEFNKMLNPIKKEMNHVIELNCPGAIKKNKKYFKNNKTKKKKKATKLERIRKIYNKSKPKLKFKSKSKSKSKSKTKSKTKSKSKSKTKK</sequence>
<dbReference type="EMBL" id="MN740916">
    <property type="protein sequence ID" value="QHU17579.1"/>
    <property type="molecule type" value="Genomic_DNA"/>
</dbReference>
<protein>
    <submittedName>
        <fullName evidence="2">Uncharacterized protein</fullName>
    </submittedName>
</protein>
<feature type="region of interest" description="Disordered" evidence="1">
    <location>
        <begin position="116"/>
        <end position="169"/>
    </location>
</feature>
<evidence type="ECO:0000313" key="2">
    <source>
        <dbReference type="EMBL" id="QHU17579.1"/>
    </source>
</evidence>
<feature type="compositionally biased region" description="Basic residues" evidence="1">
    <location>
        <begin position="132"/>
        <end position="169"/>
    </location>
</feature>
<name>A0A6C0KIW2_9ZZZZ</name>